<name>A0A9D4KBT4_DREPO</name>
<dbReference type="SUPFAM" id="SSF57845">
    <property type="entry name" value="B-box zinc-binding domain"/>
    <property type="match status" value="1"/>
</dbReference>
<keyword evidence="1" id="KW-0862">Zinc</keyword>
<reference evidence="3" key="2">
    <citation type="submission" date="2020-11" db="EMBL/GenBank/DDBJ databases">
        <authorList>
            <person name="McCartney M.A."/>
            <person name="Auch B."/>
            <person name="Kono T."/>
            <person name="Mallez S."/>
            <person name="Becker A."/>
            <person name="Gohl D.M."/>
            <person name="Silverstein K.A.T."/>
            <person name="Koren S."/>
            <person name="Bechman K.B."/>
            <person name="Herman A."/>
            <person name="Abrahante J.E."/>
            <person name="Garbe J."/>
        </authorList>
    </citation>
    <scope>NUCLEOTIDE SEQUENCE</scope>
    <source>
        <strain evidence="3">Duluth1</strain>
        <tissue evidence="3">Whole animal</tissue>
    </source>
</reference>
<dbReference type="InterPro" id="IPR000315">
    <property type="entry name" value="Znf_B-box"/>
</dbReference>
<dbReference type="EMBL" id="JAIWYP010000004">
    <property type="protein sequence ID" value="KAH3836721.1"/>
    <property type="molecule type" value="Genomic_DNA"/>
</dbReference>
<protein>
    <recommendedName>
        <fullName evidence="2">B box-type domain-containing protein</fullName>
    </recommendedName>
</protein>
<dbReference type="PROSITE" id="PS50119">
    <property type="entry name" value="ZF_BBOX"/>
    <property type="match status" value="1"/>
</dbReference>
<gene>
    <name evidence="3" type="ORF">DPMN_110095</name>
</gene>
<comment type="caution">
    <text evidence="3">The sequence shown here is derived from an EMBL/GenBank/DDBJ whole genome shotgun (WGS) entry which is preliminary data.</text>
</comment>
<keyword evidence="1" id="KW-0479">Metal-binding</keyword>
<proteinExistence type="predicted"/>
<dbReference type="Proteomes" id="UP000828390">
    <property type="component" value="Unassembled WGS sequence"/>
</dbReference>
<keyword evidence="1" id="KW-0863">Zinc-finger</keyword>
<keyword evidence="4" id="KW-1185">Reference proteome</keyword>
<organism evidence="3 4">
    <name type="scientific">Dreissena polymorpha</name>
    <name type="common">Zebra mussel</name>
    <name type="synonym">Mytilus polymorpha</name>
    <dbReference type="NCBI Taxonomy" id="45954"/>
    <lineage>
        <taxon>Eukaryota</taxon>
        <taxon>Metazoa</taxon>
        <taxon>Spiralia</taxon>
        <taxon>Lophotrochozoa</taxon>
        <taxon>Mollusca</taxon>
        <taxon>Bivalvia</taxon>
        <taxon>Autobranchia</taxon>
        <taxon>Heteroconchia</taxon>
        <taxon>Euheterodonta</taxon>
        <taxon>Imparidentia</taxon>
        <taxon>Neoheterodontei</taxon>
        <taxon>Myida</taxon>
        <taxon>Dreissenoidea</taxon>
        <taxon>Dreissenidae</taxon>
        <taxon>Dreissena</taxon>
    </lineage>
</organism>
<dbReference type="GO" id="GO:0008270">
    <property type="term" value="F:zinc ion binding"/>
    <property type="evidence" value="ECO:0007669"/>
    <property type="project" value="UniProtKB-KW"/>
</dbReference>
<evidence type="ECO:0000313" key="3">
    <source>
        <dbReference type="EMBL" id="KAH3836721.1"/>
    </source>
</evidence>
<reference evidence="3" key="1">
    <citation type="journal article" date="2019" name="bioRxiv">
        <title>The Genome of the Zebra Mussel, Dreissena polymorpha: A Resource for Invasive Species Research.</title>
        <authorList>
            <person name="McCartney M.A."/>
            <person name="Auch B."/>
            <person name="Kono T."/>
            <person name="Mallez S."/>
            <person name="Zhang Y."/>
            <person name="Obille A."/>
            <person name="Becker A."/>
            <person name="Abrahante J.E."/>
            <person name="Garbe J."/>
            <person name="Badalamenti J.P."/>
            <person name="Herman A."/>
            <person name="Mangelson H."/>
            <person name="Liachko I."/>
            <person name="Sullivan S."/>
            <person name="Sone E.D."/>
            <person name="Koren S."/>
            <person name="Silverstein K.A.T."/>
            <person name="Beckman K.B."/>
            <person name="Gohl D.M."/>
        </authorList>
    </citation>
    <scope>NUCLEOTIDE SEQUENCE</scope>
    <source>
        <strain evidence="3">Duluth1</strain>
        <tissue evidence="3">Whole animal</tissue>
    </source>
</reference>
<dbReference type="OrthoDB" id="10545112at2759"/>
<feature type="domain" description="B box-type" evidence="2">
    <location>
        <begin position="2"/>
        <end position="45"/>
    </location>
</feature>
<sequence>MASKFQCVDHPSMSGVVICRDCKVIVCTRCYMNGQHKEECDVIDVNSVTSLYGKLATELIHLRQTLDKKKATRANVLEQIQNDKDNVVLRMKDELGQLLVKVAEIKSSNEEEMRASFDRYKKGIQKGGSTLKGLVAKLKEQIDDFILDEGSTTDDYKPAGSLKRLAQRKLAQISDGEKHPHGRFVLAEYLQSILDGRVKTFGSYTLHFPLARKS</sequence>
<evidence type="ECO:0000259" key="2">
    <source>
        <dbReference type="PROSITE" id="PS50119"/>
    </source>
</evidence>
<accession>A0A9D4KBT4</accession>
<evidence type="ECO:0000313" key="4">
    <source>
        <dbReference type="Proteomes" id="UP000828390"/>
    </source>
</evidence>
<evidence type="ECO:0000256" key="1">
    <source>
        <dbReference type="PROSITE-ProRule" id="PRU00024"/>
    </source>
</evidence>
<dbReference type="AlphaFoldDB" id="A0A9D4KBT4"/>